<reference evidence="1 2" key="1">
    <citation type="submission" date="2019-03" db="EMBL/GenBank/DDBJ databases">
        <title>Genomics of glacier-inhabiting Cryobacterium strains.</title>
        <authorList>
            <person name="Liu Q."/>
            <person name="Xin Y.-H."/>
        </authorList>
    </citation>
    <scope>NUCLEOTIDE SEQUENCE [LARGE SCALE GENOMIC DNA]</scope>
    <source>
        <strain evidence="1 2">Sr59</strain>
    </source>
</reference>
<sequence length="152" mass="17030">MDTAAVALIAAGIPALGAAVTYAAAEFVKSAHARRERVAQAVSRVQDALERVPVVEARPVIVRMYSRPDIEIASSAMRLFAVLPRKDKPMVFWLALQSDALARADRTERVRVAAATNSRLLFWHSDRRRARRWFKDNIEFDQDGNLQLVSSK</sequence>
<comment type="caution">
    <text evidence="1">The sequence shown here is derived from an EMBL/GenBank/DDBJ whole genome shotgun (WGS) entry which is preliminary data.</text>
</comment>
<accession>A0A4R9BMF3</accession>
<proteinExistence type="predicted"/>
<gene>
    <name evidence="1" type="ORF">E3T61_13855</name>
</gene>
<organism evidence="1 2">
    <name type="scientific">Cryobacterium lactosi</name>
    <dbReference type="NCBI Taxonomy" id="1259202"/>
    <lineage>
        <taxon>Bacteria</taxon>
        <taxon>Bacillati</taxon>
        <taxon>Actinomycetota</taxon>
        <taxon>Actinomycetes</taxon>
        <taxon>Micrococcales</taxon>
        <taxon>Microbacteriaceae</taxon>
        <taxon>Cryobacterium</taxon>
    </lineage>
</organism>
<dbReference type="Proteomes" id="UP000298468">
    <property type="component" value="Unassembled WGS sequence"/>
</dbReference>
<protein>
    <submittedName>
        <fullName evidence="1">Uncharacterized protein</fullName>
    </submittedName>
</protein>
<evidence type="ECO:0000313" key="1">
    <source>
        <dbReference type="EMBL" id="TFD86954.1"/>
    </source>
</evidence>
<evidence type="ECO:0000313" key="2">
    <source>
        <dbReference type="Proteomes" id="UP000298468"/>
    </source>
</evidence>
<dbReference type="AlphaFoldDB" id="A0A4R9BMF3"/>
<dbReference type="EMBL" id="SOHM01000031">
    <property type="protein sequence ID" value="TFD86954.1"/>
    <property type="molecule type" value="Genomic_DNA"/>
</dbReference>
<dbReference type="RefSeq" id="WP_134641436.1">
    <property type="nucleotide sequence ID" value="NZ_SOHM01000031.1"/>
</dbReference>
<name>A0A4R9BMF3_9MICO</name>
<keyword evidence="2" id="KW-1185">Reference proteome</keyword>